<accession>A0A6A4I7X6</accession>
<evidence type="ECO:0000259" key="1">
    <source>
        <dbReference type="Pfam" id="PF00350"/>
    </source>
</evidence>
<sequence length="88" mass="9496">MSNAVPVPQNVVFSVLDEVEKESVFVPRARTRPLSSQYAAIATSSGKSSLINTLLDDRIVPTSGWQACTSAVIEISHHVPCKNQISQS</sequence>
<dbReference type="InterPro" id="IPR045063">
    <property type="entry name" value="Dynamin_N"/>
</dbReference>
<protein>
    <recommendedName>
        <fullName evidence="1">Dynamin N-terminal domain-containing protein</fullName>
    </recommendedName>
</protein>
<organism evidence="2 3">
    <name type="scientific">Gymnopus androsaceus JB14</name>
    <dbReference type="NCBI Taxonomy" id="1447944"/>
    <lineage>
        <taxon>Eukaryota</taxon>
        <taxon>Fungi</taxon>
        <taxon>Dikarya</taxon>
        <taxon>Basidiomycota</taxon>
        <taxon>Agaricomycotina</taxon>
        <taxon>Agaricomycetes</taxon>
        <taxon>Agaricomycetidae</taxon>
        <taxon>Agaricales</taxon>
        <taxon>Marasmiineae</taxon>
        <taxon>Omphalotaceae</taxon>
        <taxon>Gymnopus</taxon>
    </lineage>
</organism>
<name>A0A6A4I7X6_9AGAR</name>
<evidence type="ECO:0000313" key="2">
    <source>
        <dbReference type="EMBL" id="KAE9406070.1"/>
    </source>
</evidence>
<feature type="domain" description="Dynamin N-terminal" evidence="1">
    <location>
        <begin position="43"/>
        <end position="77"/>
    </location>
</feature>
<dbReference type="OrthoDB" id="3598281at2759"/>
<dbReference type="Gene3D" id="3.40.50.300">
    <property type="entry name" value="P-loop containing nucleotide triphosphate hydrolases"/>
    <property type="match status" value="1"/>
</dbReference>
<evidence type="ECO:0000313" key="3">
    <source>
        <dbReference type="Proteomes" id="UP000799118"/>
    </source>
</evidence>
<dbReference type="SUPFAM" id="SSF52540">
    <property type="entry name" value="P-loop containing nucleoside triphosphate hydrolases"/>
    <property type="match status" value="1"/>
</dbReference>
<proteinExistence type="predicted"/>
<gene>
    <name evidence="2" type="ORF">BT96DRAFT_279793</name>
</gene>
<dbReference type="AlphaFoldDB" id="A0A6A4I7X6"/>
<keyword evidence="3" id="KW-1185">Reference proteome</keyword>
<dbReference type="Proteomes" id="UP000799118">
    <property type="component" value="Unassembled WGS sequence"/>
</dbReference>
<reference evidence="2" key="1">
    <citation type="journal article" date="2019" name="Environ. Microbiol.">
        <title>Fungal ecological strategies reflected in gene transcription - a case study of two litter decomposers.</title>
        <authorList>
            <person name="Barbi F."/>
            <person name="Kohler A."/>
            <person name="Barry K."/>
            <person name="Baskaran P."/>
            <person name="Daum C."/>
            <person name="Fauchery L."/>
            <person name="Ihrmark K."/>
            <person name="Kuo A."/>
            <person name="LaButti K."/>
            <person name="Lipzen A."/>
            <person name="Morin E."/>
            <person name="Grigoriev I.V."/>
            <person name="Henrissat B."/>
            <person name="Lindahl B."/>
            <person name="Martin F."/>
        </authorList>
    </citation>
    <scope>NUCLEOTIDE SEQUENCE</scope>
    <source>
        <strain evidence="2">JB14</strain>
    </source>
</reference>
<dbReference type="EMBL" id="ML769404">
    <property type="protein sequence ID" value="KAE9406070.1"/>
    <property type="molecule type" value="Genomic_DNA"/>
</dbReference>
<dbReference type="InterPro" id="IPR027417">
    <property type="entry name" value="P-loop_NTPase"/>
</dbReference>
<dbReference type="Pfam" id="PF00350">
    <property type="entry name" value="Dynamin_N"/>
    <property type="match status" value="1"/>
</dbReference>